<sequence>MKGTGISAGVGQARLVGAMSVPPTWSGSIPAQLASSVMPGLGAMGGPVEPARAAGATGGVPMMPMPMGGMGGGGMAAGMVGRGGSSAHVMQSRPSVVPRTGIG</sequence>
<name>A0A653EIG2_MYCKA</name>
<evidence type="ECO:0000313" key="3">
    <source>
        <dbReference type="EMBL" id="VTO97309.1"/>
    </source>
</evidence>
<evidence type="ECO:0000256" key="1">
    <source>
        <dbReference type="SAM" id="MobiDB-lite"/>
    </source>
</evidence>
<evidence type="ECO:0000259" key="2">
    <source>
        <dbReference type="Pfam" id="PF12484"/>
    </source>
</evidence>
<protein>
    <recommendedName>
        <fullName evidence="2">PPE family C-terminal domain-containing protein</fullName>
    </recommendedName>
</protein>
<dbReference type="Pfam" id="PF12484">
    <property type="entry name" value="PPE-SVP"/>
    <property type="match status" value="1"/>
</dbReference>
<dbReference type="AlphaFoldDB" id="A0A653EIG2"/>
<reference evidence="3" key="1">
    <citation type="submission" date="2019-05" db="EMBL/GenBank/DDBJ databases">
        <authorList>
            <person name="Naeem R."/>
            <person name="Antony C."/>
            <person name="Guan Q."/>
        </authorList>
    </citation>
    <scope>NUCLEOTIDE SEQUENCE</scope>
    <source>
        <strain evidence="3">3</strain>
    </source>
</reference>
<accession>A0A653EIG2</accession>
<proteinExistence type="predicted"/>
<dbReference type="InterPro" id="IPR022171">
    <property type="entry name" value="PPE_C"/>
</dbReference>
<feature type="region of interest" description="Disordered" evidence="1">
    <location>
        <begin position="82"/>
        <end position="103"/>
    </location>
</feature>
<gene>
    <name evidence="3" type="ORF">BIN_B_00778</name>
</gene>
<feature type="domain" description="PPE family C-terminal" evidence="2">
    <location>
        <begin position="7"/>
        <end position="99"/>
    </location>
</feature>
<organism evidence="3">
    <name type="scientific">Mycobacterium kansasii</name>
    <dbReference type="NCBI Taxonomy" id="1768"/>
    <lineage>
        <taxon>Bacteria</taxon>
        <taxon>Bacillati</taxon>
        <taxon>Actinomycetota</taxon>
        <taxon>Actinomycetes</taxon>
        <taxon>Mycobacteriales</taxon>
        <taxon>Mycobacteriaceae</taxon>
        <taxon>Mycobacterium</taxon>
    </lineage>
</organism>
<dbReference type="EMBL" id="LR589251">
    <property type="protein sequence ID" value="VTO97309.1"/>
    <property type="molecule type" value="Genomic_DNA"/>
</dbReference>